<organism>
    <name type="scientific">Staphylococcus hyicus</name>
    <dbReference type="NCBI Taxonomy" id="1284"/>
    <lineage>
        <taxon>Bacteria</taxon>
        <taxon>Bacillati</taxon>
        <taxon>Bacillota</taxon>
        <taxon>Bacilli</taxon>
        <taxon>Bacillales</taxon>
        <taxon>Staphylococcaceae</taxon>
        <taxon>Staphylococcus</taxon>
    </lineage>
</organism>
<reference key="1">
    <citation type="journal article" date="1994" name="J. Bacteriol.">
        <title>Biochemical properties of a novel metalloprotease from Staphylococcus hyicus subsp. hyicus involved in extracellular lipase processing.</title>
        <authorList>
            <person name="Ayora S."/>
            <person name="Lindgren P.E."/>
            <person name="Gotz F."/>
        </authorList>
    </citation>
    <scope>PROTEIN SEQUENCE</scope>
</reference>
<sequence length="22" mass="2243">AAATGTGVGVRNDRKQININST</sequence>
<name>Q9R4Y8_STAHY</name>
<accession>Q9R4Y8</accession>
<protein>
    <submittedName>
        <fullName>Protease II</fullName>
    </submittedName>
</protein>
<proteinExistence type="evidence at protein level"/>
<dbReference type="AlphaFoldDB" id="Q9R4Y8"/>
<keyword id="KW-0903">Direct protein sequencing</keyword>